<evidence type="ECO:0000313" key="2">
    <source>
        <dbReference type="EMBL" id="VDM25089.1"/>
    </source>
</evidence>
<evidence type="ECO:0000256" key="1">
    <source>
        <dbReference type="SAM" id="MobiDB-lite"/>
    </source>
</evidence>
<evidence type="ECO:0000313" key="3">
    <source>
        <dbReference type="Proteomes" id="UP000274429"/>
    </source>
</evidence>
<organism evidence="4">
    <name type="scientific">Hydatigena taeniaeformis</name>
    <name type="common">Feline tapeworm</name>
    <name type="synonym">Taenia taeniaeformis</name>
    <dbReference type="NCBI Taxonomy" id="6205"/>
    <lineage>
        <taxon>Eukaryota</taxon>
        <taxon>Metazoa</taxon>
        <taxon>Spiralia</taxon>
        <taxon>Lophotrochozoa</taxon>
        <taxon>Platyhelminthes</taxon>
        <taxon>Cestoda</taxon>
        <taxon>Eucestoda</taxon>
        <taxon>Cyclophyllidea</taxon>
        <taxon>Taeniidae</taxon>
        <taxon>Hydatigera</taxon>
    </lineage>
</organism>
<reference evidence="2 3" key="2">
    <citation type="submission" date="2018-11" db="EMBL/GenBank/DDBJ databases">
        <authorList>
            <consortium name="Pathogen Informatics"/>
        </authorList>
    </citation>
    <scope>NUCLEOTIDE SEQUENCE [LARGE SCALE GENOMIC DNA]</scope>
</reference>
<dbReference type="Proteomes" id="UP000274429">
    <property type="component" value="Unassembled WGS sequence"/>
</dbReference>
<dbReference type="OrthoDB" id="6246153at2759"/>
<dbReference type="EMBL" id="UYWX01004638">
    <property type="protein sequence ID" value="VDM25089.1"/>
    <property type="molecule type" value="Genomic_DNA"/>
</dbReference>
<dbReference type="WBParaSite" id="TTAC_0000452601-mRNA-1">
    <property type="protein sequence ID" value="TTAC_0000452601-mRNA-1"/>
    <property type="gene ID" value="TTAC_0000452601"/>
</dbReference>
<feature type="region of interest" description="Disordered" evidence="1">
    <location>
        <begin position="72"/>
        <end position="102"/>
    </location>
</feature>
<evidence type="ECO:0000313" key="4">
    <source>
        <dbReference type="WBParaSite" id="TTAC_0000452601-mRNA-1"/>
    </source>
</evidence>
<reference evidence="4" key="1">
    <citation type="submission" date="2017-02" db="UniProtKB">
        <authorList>
            <consortium name="WormBaseParasite"/>
        </authorList>
    </citation>
    <scope>IDENTIFICATION</scope>
</reference>
<keyword evidence="3" id="KW-1185">Reference proteome</keyword>
<dbReference type="AlphaFoldDB" id="A0A0R3WUT6"/>
<accession>A0A0R3WUT6</accession>
<name>A0A0R3WUT6_HYDTA</name>
<protein>
    <submittedName>
        <fullName evidence="2 4">Uncharacterized protein</fullName>
    </submittedName>
</protein>
<proteinExistence type="predicted"/>
<sequence>MADDSTKLSPHLGMRKKRSVQFLVDCHLQEAEGSGGGSIEASGYCSSHEGDNVSVRSTGSGHRAVVCPFRSASPRPFSGTVDPAMTDEDEDGSPITISRPPDAPEDLAVFEIGLGMLRQHTIYEVQFLLPSADRLNCDDVEITRTNVVLPVEGKHFERGADVEVIRIDYFKNDSSES</sequence>
<gene>
    <name evidence="2" type="ORF">TTAC_LOCUS4512</name>
</gene>